<sequence>MQILSGLINSITGRFVLLVLLLMACLWVNDSRGQAEGGPAEKIQLQFKVPIVPEQMWVFRKTDGLDPPEEGVIFWIGRNREGEGRFLAVTSEKVLVENTFQQLLTQNMKAGDPRLLYFGSTYPRNSFFHRIDLDGDGSDEVLLTSTGGVADNAFLTIFKVTSAGVRQIYKDGSRFSLRIIDIDNDGKYELANAGFEWVAQENVPGPKEFTIYSLNQGSYVRTKTMTAEEFTGLEGRFSKQGRLNAPVTLEKRPVFTLYPAEKQSHLLESK</sequence>
<dbReference type="RefSeq" id="WP_002644898.1">
    <property type="nucleotide sequence ID" value="NZ_CP042910.1"/>
</dbReference>
<evidence type="ECO:0000313" key="1">
    <source>
        <dbReference type="EMBL" id="QEG14196.1"/>
    </source>
</evidence>
<dbReference type="EMBL" id="CP042910">
    <property type="protein sequence ID" value="QEG14196.1"/>
    <property type="molecule type" value="Genomic_DNA"/>
</dbReference>
<proteinExistence type="predicted"/>
<dbReference type="SUPFAM" id="SSF69318">
    <property type="entry name" value="Integrin alpha N-terminal domain"/>
    <property type="match status" value="1"/>
</dbReference>
<name>A0ABX5YEX7_9PLAN</name>
<dbReference type="Proteomes" id="UP000322887">
    <property type="component" value="Chromosome"/>
</dbReference>
<evidence type="ECO:0008006" key="3">
    <source>
        <dbReference type="Google" id="ProtNLM"/>
    </source>
</evidence>
<organism evidence="1 2">
    <name type="scientific">Gimesia maris</name>
    <dbReference type="NCBI Taxonomy" id="122"/>
    <lineage>
        <taxon>Bacteria</taxon>
        <taxon>Pseudomonadati</taxon>
        <taxon>Planctomycetota</taxon>
        <taxon>Planctomycetia</taxon>
        <taxon>Planctomycetales</taxon>
        <taxon>Planctomycetaceae</taxon>
        <taxon>Gimesia</taxon>
    </lineage>
</organism>
<reference evidence="1 2" key="1">
    <citation type="submission" date="2019-08" db="EMBL/GenBank/DDBJ databases">
        <title>Deep-cultivation of Planctomycetes and their phenomic and genomic characterization uncovers novel biology.</title>
        <authorList>
            <person name="Wiegand S."/>
            <person name="Jogler M."/>
            <person name="Boedeker C."/>
            <person name="Pinto D."/>
            <person name="Vollmers J."/>
            <person name="Rivas-Marin E."/>
            <person name="Kohn T."/>
            <person name="Peeters S.H."/>
            <person name="Heuer A."/>
            <person name="Rast P."/>
            <person name="Oberbeckmann S."/>
            <person name="Bunk B."/>
            <person name="Jeske O."/>
            <person name="Meyerdierks A."/>
            <person name="Storesund J.E."/>
            <person name="Kallscheuer N."/>
            <person name="Luecker S."/>
            <person name="Lage O.M."/>
            <person name="Pohl T."/>
            <person name="Merkel B.J."/>
            <person name="Hornburger P."/>
            <person name="Mueller R.-W."/>
            <person name="Bruemmer F."/>
            <person name="Labrenz M."/>
            <person name="Spormann A.M."/>
            <person name="Op den Camp H."/>
            <person name="Overmann J."/>
            <person name="Amann R."/>
            <person name="Jetten M.S.M."/>
            <person name="Mascher T."/>
            <person name="Medema M.H."/>
            <person name="Devos D.P."/>
            <person name="Kaster A.-K."/>
            <person name="Ovreas L."/>
            <person name="Rohde M."/>
            <person name="Galperin M.Y."/>
            <person name="Jogler C."/>
        </authorList>
    </citation>
    <scope>NUCLEOTIDE SEQUENCE [LARGE SCALE GENOMIC DNA]</scope>
    <source>
        <strain evidence="1 2">DSM 8797</strain>
    </source>
</reference>
<accession>A0ABX5YEX7</accession>
<dbReference type="InterPro" id="IPR028994">
    <property type="entry name" value="Integrin_alpha_N"/>
</dbReference>
<gene>
    <name evidence="1" type="ORF">GmarT_00290</name>
</gene>
<keyword evidence="2" id="KW-1185">Reference proteome</keyword>
<protein>
    <recommendedName>
        <fullName evidence="3">FG-GAP repeat protein</fullName>
    </recommendedName>
</protein>
<dbReference type="GeneID" id="98644734"/>
<evidence type="ECO:0000313" key="2">
    <source>
        <dbReference type="Proteomes" id="UP000322887"/>
    </source>
</evidence>